<evidence type="ECO:0000313" key="2">
    <source>
        <dbReference type="Proteomes" id="UP000253918"/>
    </source>
</evidence>
<keyword evidence="2" id="KW-1185">Reference proteome</keyword>
<name>A0A369VSD5_9SPHN</name>
<dbReference type="Proteomes" id="UP000253918">
    <property type="component" value="Unassembled WGS sequence"/>
</dbReference>
<evidence type="ECO:0000313" key="1">
    <source>
        <dbReference type="EMBL" id="RDE05306.1"/>
    </source>
</evidence>
<proteinExistence type="predicted"/>
<organism evidence="1 2">
    <name type="scientific">Sphingomonas aracearum</name>
    <dbReference type="NCBI Taxonomy" id="2283317"/>
    <lineage>
        <taxon>Bacteria</taxon>
        <taxon>Pseudomonadati</taxon>
        <taxon>Pseudomonadota</taxon>
        <taxon>Alphaproteobacteria</taxon>
        <taxon>Sphingomonadales</taxon>
        <taxon>Sphingomonadaceae</taxon>
        <taxon>Sphingomonas</taxon>
    </lineage>
</organism>
<accession>A0A369VSD5</accession>
<dbReference type="InterPro" id="IPR051923">
    <property type="entry name" value="Glycosyl_Hydrolase_39"/>
</dbReference>
<dbReference type="PROSITE" id="PS51257">
    <property type="entry name" value="PROKAR_LIPOPROTEIN"/>
    <property type="match status" value="1"/>
</dbReference>
<dbReference type="Gene3D" id="3.20.20.80">
    <property type="entry name" value="Glycosidases"/>
    <property type="match status" value="1"/>
</dbReference>
<sequence>MKPTRALLLPLALAAGCGVKGDAAPPTQADAAPMVLGVQTHFSQQWSPRLSDLVAEVGAVSVRDGAAWSAGEPSRGTYGANMAGGASLMALCRQGTSLLLTIVPRNPAYDGGQTVHSAEGIAAYAAYVGRVADRYGRCLAGIEVGNEINTASNLPYPPGVDRAAAYVSLVRATKAELARRHSAAAVLGGSTNVIGTGFLARLFAAGLLEAADAVAVHPYRSQAENVDVEIAHLQSVMRRHGRVLPIWATEFSDNYQTPALAAGELVKATTLLSASGVARAYWYALVDQRWFRNMGLFAASGGTKPAAQAFRQIAPLIAKARAVRVDLGDAGIQAFRLGTGTYVLWGAGGSVAINPAAVVRDARGLPVKAGGTVRVDEMPLVVSGTGALRLAAPSGVIADSLFGYARAPWSYLAQTRDGTAHPLSLADWDWTSSFFSRAYQPLRLADTNAAVAGTAASATRAVLRYTAPASQRISIAGCFHKASKGDGVDLVLTAAGRPAWRQVLTGEAAIAGVDVDLAAGQTVELSAGPNRTAGGDAFNYRLRLFARGAARPVPCPQRPYPAS</sequence>
<reference evidence="1 2" key="1">
    <citation type="submission" date="2018-07" db="EMBL/GenBank/DDBJ databases">
        <title>a novel species of Sphingomonas isolated from the rhizosphere soil of Araceae plant.</title>
        <authorList>
            <person name="Zhiyong W."/>
            <person name="Qinglan Z."/>
            <person name="Zhiwei F."/>
            <person name="Ding X."/>
            <person name="Gejiao W."/>
            <person name="Shixue Z."/>
        </authorList>
    </citation>
    <scope>NUCLEOTIDE SEQUENCE [LARGE SCALE GENOMIC DNA]</scope>
    <source>
        <strain evidence="1 2">WZY 27</strain>
    </source>
</reference>
<dbReference type="SUPFAM" id="SSF51445">
    <property type="entry name" value="(Trans)glycosidases"/>
    <property type="match status" value="1"/>
</dbReference>
<comment type="caution">
    <text evidence="1">The sequence shown here is derived from an EMBL/GenBank/DDBJ whole genome shotgun (WGS) entry which is preliminary data.</text>
</comment>
<dbReference type="RefSeq" id="WP_114687377.1">
    <property type="nucleotide sequence ID" value="NZ_QQNB01000002.1"/>
</dbReference>
<dbReference type="AlphaFoldDB" id="A0A369VSD5"/>
<dbReference type="PANTHER" id="PTHR12631">
    <property type="entry name" value="ALPHA-L-IDURONIDASE"/>
    <property type="match status" value="1"/>
</dbReference>
<dbReference type="EMBL" id="QQNB01000002">
    <property type="protein sequence ID" value="RDE05306.1"/>
    <property type="molecule type" value="Genomic_DNA"/>
</dbReference>
<protein>
    <submittedName>
        <fullName evidence="1">Uncharacterized protein</fullName>
    </submittedName>
</protein>
<dbReference type="InterPro" id="IPR017853">
    <property type="entry name" value="GH"/>
</dbReference>
<dbReference type="OrthoDB" id="9776971at2"/>
<dbReference type="PANTHER" id="PTHR12631:SF10">
    <property type="entry name" value="BETA-XYLOSIDASE-LIKE PROTEIN-RELATED"/>
    <property type="match status" value="1"/>
</dbReference>
<gene>
    <name evidence="1" type="ORF">DVW87_08545</name>
</gene>
<dbReference type="GO" id="GO:0004553">
    <property type="term" value="F:hydrolase activity, hydrolyzing O-glycosyl compounds"/>
    <property type="evidence" value="ECO:0007669"/>
    <property type="project" value="TreeGrafter"/>
</dbReference>